<dbReference type="GO" id="GO:0016020">
    <property type="term" value="C:membrane"/>
    <property type="evidence" value="ECO:0007669"/>
    <property type="project" value="InterPro"/>
</dbReference>
<dbReference type="Proteomes" id="UP000222106">
    <property type="component" value="Unassembled WGS sequence"/>
</dbReference>
<keyword evidence="4" id="KW-1185">Reference proteome</keyword>
<evidence type="ECO:0000313" key="4">
    <source>
        <dbReference type="Proteomes" id="UP000222106"/>
    </source>
</evidence>
<gene>
    <name evidence="3" type="ORF">ATJ97_0814</name>
</gene>
<dbReference type="Pfam" id="PF11382">
    <property type="entry name" value="MctB"/>
    <property type="match status" value="1"/>
</dbReference>
<dbReference type="RefSeq" id="WP_098482630.1">
    <property type="nucleotide sequence ID" value="NZ_PDJI01000004.1"/>
</dbReference>
<dbReference type="GO" id="GO:0055070">
    <property type="term" value="P:copper ion homeostasis"/>
    <property type="evidence" value="ECO:0007669"/>
    <property type="project" value="InterPro"/>
</dbReference>
<name>A0A2A9EJB9_9MICO</name>
<comment type="caution">
    <text evidence="3">The sequence shown here is derived from an EMBL/GenBank/DDBJ whole genome shotgun (WGS) entry which is preliminary data.</text>
</comment>
<reference evidence="3 4" key="1">
    <citation type="submission" date="2017-10" db="EMBL/GenBank/DDBJ databases">
        <title>Sequencing the genomes of 1000 actinobacteria strains.</title>
        <authorList>
            <person name="Klenk H.-P."/>
        </authorList>
    </citation>
    <scope>NUCLEOTIDE SEQUENCE [LARGE SCALE GENOMIC DNA]</scope>
    <source>
        <strain evidence="3 4">DSM 21838</strain>
    </source>
</reference>
<keyword evidence="1" id="KW-0175">Coiled coil</keyword>
<evidence type="ECO:0000256" key="2">
    <source>
        <dbReference type="SAM" id="MobiDB-lite"/>
    </source>
</evidence>
<dbReference type="InterPro" id="IPR021522">
    <property type="entry name" value="MctB"/>
</dbReference>
<organism evidence="3 4">
    <name type="scientific">Georgenia soli</name>
    <dbReference type="NCBI Taxonomy" id="638953"/>
    <lineage>
        <taxon>Bacteria</taxon>
        <taxon>Bacillati</taxon>
        <taxon>Actinomycetota</taxon>
        <taxon>Actinomycetes</taxon>
        <taxon>Micrococcales</taxon>
        <taxon>Bogoriellaceae</taxon>
        <taxon>Georgenia</taxon>
    </lineage>
</organism>
<dbReference type="AlphaFoldDB" id="A0A2A9EJB9"/>
<feature type="region of interest" description="Disordered" evidence="2">
    <location>
        <begin position="303"/>
        <end position="346"/>
    </location>
</feature>
<feature type="coiled-coil region" evidence="1">
    <location>
        <begin position="34"/>
        <end position="61"/>
    </location>
</feature>
<evidence type="ECO:0000256" key="1">
    <source>
        <dbReference type="SAM" id="Coils"/>
    </source>
</evidence>
<feature type="compositionally biased region" description="Low complexity" evidence="2">
    <location>
        <begin position="324"/>
        <end position="337"/>
    </location>
</feature>
<protein>
    <submittedName>
        <fullName evidence="3">Copper transport outer membrane protein MctB</fullName>
    </submittedName>
</protein>
<proteinExistence type="predicted"/>
<evidence type="ECO:0000313" key="3">
    <source>
        <dbReference type="EMBL" id="PFG38340.1"/>
    </source>
</evidence>
<sequence length="346" mass="35223">MIDFRYHLVSLIAVFLALAVGIVLGAGPLRDTIAETLTGQVQDLREDRERLRAELETAQGDVNERSTYLEESAPVLLAGALTDQRVAVVTLPGTDAADVEAVRERLVQAGAQVVGQVAVTEAWTDPESQSFRQTFAGQLAGYLEPAPADDASTEAVMGLALGAALTGATGDALSENATTLMDLLTSADAPLVSVDEEIAGPADATVLVGPRAAQPPAGEPDPEETQAATDALAAHVALAEGLADSGRGSVTVGAAAGDQDLVSAVRADDQAREVVTTVDSVGEVTATVSTPLALAVSISGSTDAYGFQNGAEQPVPPRVELPAEEPAASGTAPPAAEEPTEEPTDA</sequence>
<dbReference type="OrthoDB" id="4350157at2"/>
<dbReference type="EMBL" id="PDJI01000004">
    <property type="protein sequence ID" value="PFG38340.1"/>
    <property type="molecule type" value="Genomic_DNA"/>
</dbReference>
<accession>A0A2A9EJB9</accession>